<feature type="transmembrane region" description="Helical" evidence="1">
    <location>
        <begin position="223"/>
        <end position="244"/>
    </location>
</feature>
<comment type="caution">
    <text evidence="2">The sequence shown here is derived from an EMBL/GenBank/DDBJ whole genome shotgun (WGS) entry which is preliminary data.</text>
</comment>
<keyword evidence="3" id="KW-1185">Reference proteome</keyword>
<evidence type="ECO:0000256" key="1">
    <source>
        <dbReference type="SAM" id="Phobius"/>
    </source>
</evidence>
<keyword evidence="1" id="KW-1133">Transmembrane helix</keyword>
<proteinExistence type="predicted"/>
<feature type="transmembrane region" description="Helical" evidence="1">
    <location>
        <begin position="157"/>
        <end position="173"/>
    </location>
</feature>
<dbReference type="Proteomes" id="UP000253490">
    <property type="component" value="Unassembled WGS sequence"/>
</dbReference>
<feature type="transmembrane region" description="Helical" evidence="1">
    <location>
        <begin position="75"/>
        <end position="92"/>
    </location>
</feature>
<keyword evidence="1" id="KW-0472">Membrane</keyword>
<feature type="transmembrane region" description="Helical" evidence="1">
    <location>
        <begin position="21"/>
        <end position="39"/>
    </location>
</feature>
<evidence type="ECO:0000313" key="2">
    <source>
        <dbReference type="EMBL" id="RBP58084.1"/>
    </source>
</evidence>
<feature type="transmembrane region" description="Helical" evidence="1">
    <location>
        <begin position="310"/>
        <end position="331"/>
    </location>
</feature>
<feature type="transmembrane region" description="Helical" evidence="1">
    <location>
        <begin position="185"/>
        <end position="211"/>
    </location>
</feature>
<name>A0A366HX31_9FIRM</name>
<reference evidence="2 3" key="1">
    <citation type="submission" date="2018-06" db="EMBL/GenBank/DDBJ databases">
        <title>Genomic Encyclopedia of Type Strains, Phase IV (KMG-IV): sequencing the most valuable type-strain genomes for metagenomic binning, comparative biology and taxonomic classification.</title>
        <authorList>
            <person name="Goeker M."/>
        </authorList>
    </citation>
    <scope>NUCLEOTIDE SEQUENCE [LARGE SCALE GENOMIC DNA]</scope>
    <source>
        <strain evidence="2 3">DSM 22112</strain>
    </source>
</reference>
<accession>A0A366HX31</accession>
<evidence type="ECO:0008006" key="4">
    <source>
        <dbReference type="Google" id="ProtNLM"/>
    </source>
</evidence>
<feature type="transmembrane region" description="Helical" evidence="1">
    <location>
        <begin position="364"/>
        <end position="382"/>
    </location>
</feature>
<keyword evidence="1" id="KW-0812">Transmembrane</keyword>
<protein>
    <recommendedName>
        <fullName evidence="4">O-antigen ligase</fullName>
    </recommendedName>
</protein>
<gene>
    <name evidence="2" type="ORF">DES36_12519</name>
</gene>
<feature type="transmembrane region" description="Helical" evidence="1">
    <location>
        <begin position="127"/>
        <end position="145"/>
    </location>
</feature>
<dbReference type="AlphaFoldDB" id="A0A366HX31"/>
<dbReference type="EMBL" id="QNRX01000025">
    <property type="protein sequence ID" value="RBP58084.1"/>
    <property type="molecule type" value="Genomic_DNA"/>
</dbReference>
<evidence type="ECO:0000313" key="3">
    <source>
        <dbReference type="Proteomes" id="UP000253490"/>
    </source>
</evidence>
<feature type="transmembrane region" description="Helical" evidence="1">
    <location>
        <begin position="45"/>
        <end position="63"/>
    </location>
</feature>
<organism evidence="2 3">
    <name type="scientific">Alkalibaculum bacchi</name>
    <dbReference type="NCBI Taxonomy" id="645887"/>
    <lineage>
        <taxon>Bacteria</taxon>
        <taxon>Bacillati</taxon>
        <taxon>Bacillota</taxon>
        <taxon>Clostridia</taxon>
        <taxon>Eubacteriales</taxon>
        <taxon>Eubacteriaceae</taxon>
        <taxon>Alkalibaculum</taxon>
    </lineage>
</organism>
<sequence length="393" mass="45965">MGEIKTYKLKYSKESTRSIGMTIFIILFTYIDFSMKFFPAMNNRLILGLCLSMAILAALVPSAKNNISREHSRFILFYFMFIFIMGLISILYTKNFSMFRIFYITQGFFITFALLKNKLNYKLIKYSTYAIIILFLYFIVSGINANNVFNIGSRNGLTFHSLFMLILYYISIVQNNKKVDIIPSFIGLLISLWATGRSGALAFSFLFIVVILEYIKSDQRKKIKMYSKIVFIILIILLLLYLLLNNNTMRTLFIEPLMKRFENEGFESPRSMMITGYIDEAKSNLLSFLFGAKYINIPIIHYFNNNPHNSFINMHAQFGMIVWLLNLFLIVKTQLNFILTNRYFYFGLFLVILMRIFTDDLAFTELFDGIIYYFIFIGFFQLDKTNTSKSGGQ</sequence>
<feature type="transmembrane region" description="Helical" evidence="1">
    <location>
        <begin position="343"/>
        <end position="358"/>
    </location>
</feature>